<sequence>MLPSPGLNQPAQEVLAPGARDSVTASSGLEAGRPEARTAVAFRLKNALGAGSSRGAQPVLKLARSDGARGSTSEHPCGGDGAELLLLPGDYRAAIQEPGAETIGPIETFTVESEPLVVTLGRPFPFGLDLRLVDLNSHDPIPFAALQLNRVDLPKEWDSRSMESMTDTDGFTEVTGLSPGQWRFRLEHDGHVTLDEELWLPLDEAEEALLRREGVLHLGDVHMNPITPIQFQLIGTDAWDDLSGFRIAHTHQGTPVSFDSEGHATLPVGDYTRPIYLKLWYPDDRRAVFYLNNGVPGPEDVQLITVGGKQTLEVDLRFADDVLEQLADKNCAVRVAFRTEAGEDKFVSRDIPSEPGVFEFTSVQSPVAMLNFVTWEEGQLPVDWATRMVEMEPEGRTSATLVVERGPRTLRFEDREGEPIAGVTYRMYQNPNRTTWVIGGTSDESGEVEVPRRYDQKLCSRMT</sequence>
<dbReference type="EMBL" id="CP036434">
    <property type="protein sequence ID" value="QDV07336.1"/>
    <property type="molecule type" value="Genomic_DNA"/>
</dbReference>
<keyword evidence="3" id="KW-1185">Reference proteome</keyword>
<feature type="compositionally biased region" description="Polar residues" evidence="1">
    <location>
        <begin position="1"/>
        <end position="11"/>
    </location>
</feature>
<evidence type="ECO:0000313" key="3">
    <source>
        <dbReference type="Proteomes" id="UP000320390"/>
    </source>
</evidence>
<evidence type="ECO:0000313" key="2">
    <source>
        <dbReference type="EMBL" id="QDV07336.1"/>
    </source>
</evidence>
<dbReference type="Proteomes" id="UP000320390">
    <property type="component" value="Chromosome"/>
</dbReference>
<reference evidence="2 3" key="1">
    <citation type="submission" date="2019-02" db="EMBL/GenBank/DDBJ databases">
        <title>Deep-cultivation of Planctomycetes and their phenomic and genomic characterization uncovers novel biology.</title>
        <authorList>
            <person name="Wiegand S."/>
            <person name="Jogler M."/>
            <person name="Boedeker C."/>
            <person name="Pinto D."/>
            <person name="Vollmers J."/>
            <person name="Rivas-Marin E."/>
            <person name="Kohn T."/>
            <person name="Peeters S.H."/>
            <person name="Heuer A."/>
            <person name="Rast P."/>
            <person name="Oberbeckmann S."/>
            <person name="Bunk B."/>
            <person name="Jeske O."/>
            <person name="Meyerdierks A."/>
            <person name="Storesund J.E."/>
            <person name="Kallscheuer N."/>
            <person name="Luecker S."/>
            <person name="Lage O.M."/>
            <person name="Pohl T."/>
            <person name="Merkel B.J."/>
            <person name="Hornburger P."/>
            <person name="Mueller R.-W."/>
            <person name="Bruemmer F."/>
            <person name="Labrenz M."/>
            <person name="Spormann A.M."/>
            <person name="Op den Camp H."/>
            <person name="Overmann J."/>
            <person name="Amann R."/>
            <person name="Jetten M.S.M."/>
            <person name="Mascher T."/>
            <person name="Medema M.H."/>
            <person name="Devos D.P."/>
            <person name="Kaster A.-K."/>
            <person name="Ovreas L."/>
            <person name="Rohde M."/>
            <person name="Galperin M.Y."/>
            <person name="Jogler C."/>
        </authorList>
    </citation>
    <scope>NUCLEOTIDE SEQUENCE [LARGE SCALE GENOMIC DNA]</scope>
    <source>
        <strain evidence="2 3">Poly30</strain>
    </source>
</reference>
<evidence type="ECO:0000256" key="1">
    <source>
        <dbReference type="SAM" id="MobiDB-lite"/>
    </source>
</evidence>
<name>A0A518ETB6_9BACT</name>
<evidence type="ECO:0008006" key="4">
    <source>
        <dbReference type="Google" id="ProtNLM"/>
    </source>
</evidence>
<protein>
    <recommendedName>
        <fullName evidence="4">Nickel uptake substrate-specific transmembrane region</fullName>
    </recommendedName>
</protein>
<accession>A0A518ETB6</accession>
<dbReference type="AlphaFoldDB" id="A0A518ETB6"/>
<organism evidence="2 3">
    <name type="scientific">Saltatorellus ferox</name>
    <dbReference type="NCBI Taxonomy" id="2528018"/>
    <lineage>
        <taxon>Bacteria</taxon>
        <taxon>Pseudomonadati</taxon>
        <taxon>Planctomycetota</taxon>
        <taxon>Planctomycetia</taxon>
        <taxon>Planctomycetia incertae sedis</taxon>
        <taxon>Saltatorellus</taxon>
    </lineage>
</organism>
<gene>
    <name evidence="2" type="ORF">Poly30_28600</name>
</gene>
<feature type="region of interest" description="Disordered" evidence="1">
    <location>
        <begin position="1"/>
        <end position="32"/>
    </location>
</feature>
<proteinExistence type="predicted"/>